<dbReference type="GO" id="GO:0006788">
    <property type="term" value="P:heme oxidation"/>
    <property type="evidence" value="ECO:0007669"/>
    <property type="project" value="InterPro"/>
</dbReference>
<dbReference type="CDD" id="cd19166">
    <property type="entry name" value="HemeO-bac"/>
    <property type="match status" value="1"/>
</dbReference>
<feature type="region of interest" description="Disordered" evidence="1">
    <location>
        <begin position="1"/>
        <end position="23"/>
    </location>
</feature>
<dbReference type="PATRIC" id="fig|1230338.3.peg.524"/>
<dbReference type="eggNOG" id="COG3230">
    <property type="taxonomic scope" value="Bacteria"/>
</dbReference>
<dbReference type="Pfam" id="PF01126">
    <property type="entry name" value="Heme_oxygenase"/>
    <property type="match status" value="1"/>
</dbReference>
<dbReference type="InterPro" id="IPR016053">
    <property type="entry name" value="Haem_Oase-like"/>
</dbReference>
<protein>
    <submittedName>
        <fullName evidence="2">Heme oxygenase</fullName>
    </submittedName>
</protein>
<dbReference type="SUPFAM" id="SSF48613">
    <property type="entry name" value="Heme oxygenase-like"/>
    <property type="match status" value="1"/>
</dbReference>
<dbReference type="GO" id="GO:0004392">
    <property type="term" value="F:heme oxygenase (decyclizing) activity"/>
    <property type="evidence" value="ECO:0007669"/>
    <property type="project" value="InterPro"/>
</dbReference>
<reference evidence="2 3" key="1">
    <citation type="journal article" date="2013" name="Genome Announc.">
        <title>Genome Sequence of Moraxella macacae 0408225, a Novel Bacterial Species Isolated from a Cynomolgus Macaque with Epistaxis.</title>
        <authorList>
            <person name="Ladner J.T."/>
            <person name="Whitehouse C.A."/>
            <person name="Koroleva G.I."/>
            <person name="Palacios G.F."/>
        </authorList>
    </citation>
    <scope>NUCLEOTIDE SEQUENCE [LARGE SCALE GENOMIC DNA]</scope>
    <source>
        <strain evidence="2 3">0408225</strain>
    </source>
</reference>
<dbReference type="RefSeq" id="WP_009767039.1">
    <property type="nucleotide sequence ID" value="NZ_ANIN01000001.1"/>
</dbReference>
<evidence type="ECO:0000313" key="3">
    <source>
        <dbReference type="Proteomes" id="UP000023795"/>
    </source>
</evidence>
<dbReference type="Proteomes" id="UP000023795">
    <property type="component" value="Unassembled WGS sequence"/>
</dbReference>
<accession>L2F825</accession>
<dbReference type="AlphaFoldDB" id="L2F825"/>
<dbReference type="STRING" id="1230338.MOMA_02400"/>
<dbReference type="InterPro" id="IPR016084">
    <property type="entry name" value="Haem_Oase-like_multi-hlx"/>
</dbReference>
<dbReference type="Gene3D" id="1.20.910.10">
    <property type="entry name" value="Heme oxygenase-like"/>
    <property type="match status" value="1"/>
</dbReference>
<evidence type="ECO:0000256" key="1">
    <source>
        <dbReference type="SAM" id="MobiDB-lite"/>
    </source>
</evidence>
<keyword evidence="3" id="KW-1185">Reference proteome</keyword>
<dbReference type="EMBL" id="ANIN01000001">
    <property type="protein sequence ID" value="ELA09219.1"/>
    <property type="molecule type" value="Genomic_DNA"/>
</dbReference>
<sequence length="217" mass="24496">MTTHDSTQHDSTQHDNTQVDKDLSIDEVLDKGLSFSESLKLSSRQTHDSVDNLVMSTKPFASHDNYRKFLQAQHEFHKAVKAFHEADDLNQSIANLKDLSRHDAVVADMQALDVNPANIDIKMPTVDGAERLGWLYCVEGSNVGAAILYKEAGKIELDENHGASHLAAHEDGRMRHWRAFKEKLDTLNLSREDQAKALQGAQDAFEFYKQVVRTIFH</sequence>
<gene>
    <name evidence="2" type="ORF">MOMA_02400</name>
</gene>
<comment type="caution">
    <text evidence="2">The sequence shown here is derived from an EMBL/GenBank/DDBJ whole genome shotgun (WGS) entry which is preliminary data.</text>
</comment>
<organism evidence="2 3">
    <name type="scientific">Moraxella macacae 0408225</name>
    <dbReference type="NCBI Taxonomy" id="1230338"/>
    <lineage>
        <taxon>Bacteria</taxon>
        <taxon>Pseudomonadati</taxon>
        <taxon>Pseudomonadota</taxon>
        <taxon>Gammaproteobacteria</taxon>
        <taxon>Moraxellales</taxon>
        <taxon>Moraxellaceae</taxon>
        <taxon>Moraxella</taxon>
    </lineage>
</organism>
<dbReference type="OrthoDB" id="9149607at2"/>
<evidence type="ECO:0000313" key="2">
    <source>
        <dbReference type="EMBL" id="ELA09219.1"/>
    </source>
</evidence>
<proteinExistence type="predicted"/>
<name>L2F825_9GAMM</name>